<evidence type="ECO:0000256" key="3">
    <source>
        <dbReference type="ARBA" id="ARBA00022603"/>
    </source>
</evidence>
<gene>
    <name evidence="6" type="primary">rsmI</name>
    <name evidence="8" type="ORF">MMIC_P2415</name>
</gene>
<dbReference type="FunFam" id="3.30.950.10:FF:000002">
    <property type="entry name" value="Ribosomal RNA small subunit methyltransferase I"/>
    <property type="match status" value="1"/>
</dbReference>
<dbReference type="AlphaFoldDB" id="A0A1L8CR78"/>
<dbReference type="GO" id="GO:0070677">
    <property type="term" value="F:rRNA (cytosine-2'-O-)-methyltransferase activity"/>
    <property type="evidence" value="ECO:0007669"/>
    <property type="project" value="UniProtKB-UniRule"/>
</dbReference>
<keyword evidence="5 6" id="KW-0949">S-adenosyl-L-methionine</keyword>
<dbReference type="RefSeq" id="WP_072660718.1">
    <property type="nucleotide sequence ID" value="NZ_BDFD01000032.1"/>
</dbReference>
<dbReference type="SUPFAM" id="SSF53790">
    <property type="entry name" value="Tetrapyrrole methylase"/>
    <property type="match status" value="1"/>
</dbReference>
<dbReference type="InterPro" id="IPR008189">
    <property type="entry name" value="rRNA_ssu_MeTfrase_I"/>
</dbReference>
<dbReference type="PROSITE" id="PS01296">
    <property type="entry name" value="RSMI"/>
    <property type="match status" value="1"/>
</dbReference>
<dbReference type="Gene3D" id="3.30.950.10">
    <property type="entry name" value="Methyltransferase, Cobalt-precorrin-4 Transmethylase, Domain 2"/>
    <property type="match status" value="1"/>
</dbReference>
<evidence type="ECO:0000256" key="2">
    <source>
        <dbReference type="ARBA" id="ARBA00022552"/>
    </source>
</evidence>
<dbReference type="PANTHER" id="PTHR46111">
    <property type="entry name" value="RIBOSOMAL RNA SMALL SUBUNIT METHYLTRANSFERASE I"/>
    <property type="match status" value="1"/>
</dbReference>
<evidence type="ECO:0000256" key="1">
    <source>
        <dbReference type="ARBA" id="ARBA00022490"/>
    </source>
</evidence>
<dbReference type="HAMAP" id="MF_01877">
    <property type="entry name" value="16SrRNA_methyltr_I"/>
    <property type="match status" value="1"/>
</dbReference>
<evidence type="ECO:0000256" key="4">
    <source>
        <dbReference type="ARBA" id="ARBA00022679"/>
    </source>
</evidence>
<comment type="subcellular location">
    <subcellularLocation>
        <location evidence="6">Cytoplasm</location>
    </subcellularLocation>
</comment>
<dbReference type="InterPro" id="IPR035996">
    <property type="entry name" value="4pyrrol_Methylase_sf"/>
</dbReference>
<dbReference type="PIRSF" id="PIRSF005917">
    <property type="entry name" value="MTase_YraL"/>
    <property type="match status" value="1"/>
</dbReference>
<keyword evidence="4 6" id="KW-0808">Transferase</keyword>
<feature type="domain" description="Tetrapyrrole methylase" evidence="7">
    <location>
        <begin position="14"/>
        <end position="212"/>
    </location>
</feature>
<evidence type="ECO:0000256" key="5">
    <source>
        <dbReference type="ARBA" id="ARBA00022691"/>
    </source>
</evidence>
<accession>A0A1L8CR78</accession>
<protein>
    <recommendedName>
        <fullName evidence="6">Ribosomal RNA small subunit methyltransferase I</fullName>
        <ecNumber evidence="6">2.1.1.198</ecNumber>
    </recommendedName>
    <alternativeName>
        <fullName evidence="6">16S rRNA 2'-O-ribose C1402 methyltransferase</fullName>
    </alternativeName>
    <alternativeName>
        <fullName evidence="6">rRNA (cytidine-2'-O-)-methyltransferase RsmI</fullName>
    </alternativeName>
</protein>
<dbReference type="CDD" id="cd11648">
    <property type="entry name" value="RsmI"/>
    <property type="match status" value="1"/>
</dbReference>
<comment type="function">
    <text evidence="6">Catalyzes the 2'-O-methylation of the ribose of cytidine 1402 (C1402) in 16S rRNA.</text>
</comment>
<name>A0A1L8CR78_9PROT</name>
<organism evidence="8 9">
    <name type="scientific">Mariprofundus micogutta</name>
    <dbReference type="NCBI Taxonomy" id="1921010"/>
    <lineage>
        <taxon>Bacteria</taxon>
        <taxon>Pseudomonadati</taxon>
        <taxon>Pseudomonadota</taxon>
        <taxon>Candidatius Mariprofundia</taxon>
        <taxon>Mariprofundales</taxon>
        <taxon>Mariprofundaceae</taxon>
        <taxon>Mariprofundus</taxon>
    </lineage>
</organism>
<dbReference type="GO" id="GO:0005737">
    <property type="term" value="C:cytoplasm"/>
    <property type="evidence" value="ECO:0007669"/>
    <property type="project" value="UniProtKB-SubCell"/>
</dbReference>
<keyword evidence="9" id="KW-1185">Reference proteome</keyword>
<dbReference type="Pfam" id="PF00590">
    <property type="entry name" value="TP_methylase"/>
    <property type="match status" value="1"/>
</dbReference>
<proteinExistence type="inferred from homology"/>
<dbReference type="InterPro" id="IPR014776">
    <property type="entry name" value="4pyrrole_Mease_sub2"/>
</dbReference>
<comment type="similarity">
    <text evidence="6">Belongs to the methyltransferase superfamily. RsmI family.</text>
</comment>
<dbReference type="Proteomes" id="UP000231632">
    <property type="component" value="Unassembled WGS sequence"/>
</dbReference>
<dbReference type="STRING" id="1921010.MMIC_P2415"/>
<dbReference type="FunFam" id="3.40.1010.10:FF:000002">
    <property type="entry name" value="Ribosomal RNA small subunit methyltransferase I"/>
    <property type="match status" value="1"/>
</dbReference>
<dbReference type="InterPro" id="IPR000878">
    <property type="entry name" value="4pyrrol_Mease"/>
</dbReference>
<comment type="caution">
    <text evidence="8">The sequence shown here is derived from an EMBL/GenBank/DDBJ whole genome shotgun (WGS) entry which is preliminary data.</text>
</comment>
<dbReference type="OrthoDB" id="9809084at2"/>
<dbReference type="EMBL" id="BDFD01000032">
    <property type="protein sequence ID" value="GAV21426.1"/>
    <property type="molecule type" value="Genomic_DNA"/>
</dbReference>
<dbReference type="EC" id="2.1.1.198" evidence="6"/>
<sequence>MDTQPKHIDGNGQLFIVATPIGNLSDMTYRAVETLKQVDVIAAEDTRNSRKLLQHYGIKTPMITVHEHNEQAMLEKLLIRLNNGENIALISDAGTPLISDPGYRLVSGLRTHNIRITPIPGASSVLTALCAAGLPTDHFRYAGFLSRSGKTRSEALSRLITSDETSVVLESPRRLLATLKDLQTLDNNREVVVARELTKLHEEFVSGPVHELIRHFEQHEPRGEIVLLLAPASEEQVDLSDQQIIACLGTEAMQALPPSARAKAVAKTLDVTKSRVYALINNA</sequence>
<evidence type="ECO:0000313" key="8">
    <source>
        <dbReference type="EMBL" id="GAV21426.1"/>
    </source>
</evidence>
<evidence type="ECO:0000259" key="7">
    <source>
        <dbReference type="Pfam" id="PF00590"/>
    </source>
</evidence>
<dbReference type="PANTHER" id="PTHR46111:SF1">
    <property type="entry name" value="RIBOSOMAL RNA SMALL SUBUNIT METHYLTRANSFERASE I"/>
    <property type="match status" value="1"/>
</dbReference>
<dbReference type="NCBIfam" id="TIGR00096">
    <property type="entry name" value="16S rRNA (cytidine(1402)-2'-O)-methyltransferase"/>
    <property type="match status" value="1"/>
</dbReference>
<dbReference type="InterPro" id="IPR018063">
    <property type="entry name" value="SAM_MeTrfase_RsmI_CS"/>
</dbReference>
<dbReference type="Gene3D" id="3.40.1010.10">
    <property type="entry name" value="Cobalt-precorrin-4 Transmethylase, Domain 1"/>
    <property type="match status" value="1"/>
</dbReference>
<dbReference type="InterPro" id="IPR014777">
    <property type="entry name" value="4pyrrole_Mease_sub1"/>
</dbReference>
<keyword evidence="3 6" id="KW-0489">Methyltransferase</keyword>
<keyword evidence="2 6" id="KW-0698">rRNA processing</keyword>
<keyword evidence="1 6" id="KW-0963">Cytoplasm</keyword>
<evidence type="ECO:0000313" key="9">
    <source>
        <dbReference type="Proteomes" id="UP000231632"/>
    </source>
</evidence>
<reference evidence="8 9" key="1">
    <citation type="journal article" date="2017" name="Arch. Microbiol.">
        <title>Mariprofundus micogutta sp. nov., a novel iron-oxidizing zetaproteobacterium isolated from a deep-sea hydrothermal field at the Bayonnaise knoll of the Izu-Ogasawara arc, and a description of Mariprofundales ord. nov. and Zetaproteobacteria classis nov.</title>
        <authorList>
            <person name="Makita H."/>
            <person name="Tanaka E."/>
            <person name="Mitsunobu S."/>
            <person name="Miyazaki M."/>
            <person name="Nunoura T."/>
            <person name="Uematsu K."/>
            <person name="Takaki Y."/>
            <person name="Nishi S."/>
            <person name="Shimamura S."/>
            <person name="Takai K."/>
        </authorList>
    </citation>
    <scope>NUCLEOTIDE SEQUENCE [LARGE SCALE GENOMIC DNA]</scope>
    <source>
        <strain evidence="8 9">ET2</strain>
    </source>
</reference>
<evidence type="ECO:0000256" key="6">
    <source>
        <dbReference type="HAMAP-Rule" id="MF_01877"/>
    </source>
</evidence>
<comment type="catalytic activity">
    <reaction evidence="6">
        <text>cytidine(1402) in 16S rRNA + S-adenosyl-L-methionine = 2'-O-methylcytidine(1402) in 16S rRNA + S-adenosyl-L-homocysteine + H(+)</text>
        <dbReference type="Rhea" id="RHEA:42924"/>
        <dbReference type="Rhea" id="RHEA-COMP:10285"/>
        <dbReference type="Rhea" id="RHEA-COMP:10286"/>
        <dbReference type="ChEBI" id="CHEBI:15378"/>
        <dbReference type="ChEBI" id="CHEBI:57856"/>
        <dbReference type="ChEBI" id="CHEBI:59789"/>
        <dbReference type="ChEBI" id="CHEBI:74495"/>
        <dbReference type="ChEBI" id="CHEBI:82748"/>
        <dbReference type="EC" id="2.1.1.198"/>
    </reaction>
</comment>